<evidence type="ECO:0000256" key="1">
    <source>
        <dbReference type="SAM" id="MobiDB-lite"/>
    </source>
</evidence>
<feature type="compositionally biased region" description="Low complexity" evidence="1">
    <location>
        <begin position="42"/>
        <end position="67"/>
    </location>
</feature>
<feature type="region of interest" description="Disordered" evidence="1">
    <location>
        <begin position="21"/>
        <end position="67"/>
    </location>
</feature>
<gene>
    <name evidence="3" type="ORF">ABUW04_38615</name>
</gene>
<evidence type="ECO:0000313" key="4">
    <source>
        <dbReference type="Proteomes" id="UP001592581"/>
    </source>
</evidence>
<name>A0ABV6Y0X5_9ACTN</name>
<dbReference type="InterPro" id="IPR022603">
    <property type="entry name" value="DUF3152"/>
</dbReference>
<accession>A0ABV6Y0X5</accession>
<evidence type="ECO:0000313" key="3">
    <source>
        <dbReference type="EMBL" id="MFC1444162.1"/>
    </source>
</evidence>
<dbReference type="RefSeq" id="WP_380568952.1">
    <property type="nucleotide sequence ID" value="NZ_JBEUKS010000022.1"/>
</dbReference>
<organism evidence="3 4">
    <name type="scientific">Streptacidiphilus jeojiensis</name>
    <dbReference type="NCBI Taxonomy" id="3229225"/>
    <lineage>
        <taxon>Bacteria</taxon>
        <taxon>Bacillati</taxon>
        <taxon>Actinomycetota</taxon>
        <taxon>Actinomycetes</taxon>
        <taxon>Kitasatosporales</taxon>
        <taxon>Streptomycetaceae</taxon>
        <taxon>Streptacidiphilus</taxon>
    </lineage>
</organism>
<comment type="caution">
    <text evidence="3">The sequence shown here is derived from an EMBL/GenBank/DDBJ whole genome shotgun (WGS) entry which is preliminary data.</text>
</comment>
<proteinExistence type="predicted"/>
<protein>
    <submittedName>
        <fullName evidence="3">DUF3152 domain-containing protein</fullName>
    </submittedName>
</protein>
<dbReference type="EMBL" id="JBEUKS010000022">
    <property type="protein sequence ID" value="MFC1444162.1"/>
    <property type="molecule type" value="Genomic_DNA"/>
</dbReference>
<feature type="domain" description="DUF3152" evidence="2">
    <location>
        <begin position="83"/>
        <end position="253"/>
    </location>
</feature>
<keyword evidence="4" id="KW-1185">Reference proteome</keyword>
<sequence length="277" mass="27969">MALVAVLGVGGYLLNGSGNTRATAAESNPSTPSAAGSGGASTAGSSSPGAPRSAASPSASKSAPASTSASASASTAALLPTSWPSSGPGTYTYATGTTKRYGTGTLKRYKVAVENGLGISAALFASEVDAVLDNTKQGWSAGGLWSFQRVDSGPVAFTIYLASPETTDRRCQTFGITTIFEVLKGGVNCSNSGNQVAENVARWIDLTPAYKGQADLYHALAINHEVGHSLGHNHVTCAGVGDPAPVMMQQLKGMKGCVDNGWPYSTSGTYITGPAAP</sequence>
<dbReference type="Proteomes" id="UP001592581">
    <property type="component" value="Unassembled WGS sequence"/>
</dbReference>
<reference evidence="3 4" key="1">
    <citation type="submission" date="2024-06" db="EMBL/GenBank/DDBJ databases">
        <authorList>
            <person name="Lee S.D."/>
        </authorList>
    </citation>
    <scope>NUCLEOTIDE SEQUENCE [LARGE SCALE GENOMIC DNA]</scope>
    <source>
        <strain evidence="3 4">N1-10</strain>
    </source>
</reference>
<dbReference type="Pfam" id="PF11350">
    <property type="entry name" value="DUF3152"/>
    <property type="match status" value="1"/>
</dbReference>
<dbReference type="SUPFAM" id="SSF55486">
    <property type="entry name" value="Metalloproteases ('zincins'), catalytic domain"/>
    <property type="match status" value="1"/>
</dbReference>
<evidence type="ECO:0000259" key="2">
    <source>
        <dbReference type="Pfam" id="PF11350"/>
    </source>
</evidence>